<evidence type="ECO:0000313" key="2">
    <source>
        <dbReference type="Proteomes" id="UP001476807"/>
    </source>
</evidence>
<evidence type="ECO:0000313" key="1">
    <source>
        <dbReference type="EMBL" id="MER2999237.1"/>
    </source>
</evidence>
<comment type="caution">
    <text evidence="1">The sequence shown here is derived from an EMBL/GenBank/DDBJ whole genome shotgun (WGS) entry which is preliminary data.</text>
</comment>
<keyword evidence="2" id="KW-1185">Reference proteome</keyword>
<protein>
    <submittedName>
        <fullName evidence="1">Uncharacterized protein</fullName>
    </submittedName>
</protein>
<sequence length="169" mass="20128">MNKEVELLKSHTILFSGIELIKQALSDWLIEEILGLNENYNDESILKVKLNSKEEIRNLKEFLDREIKHQNYELYESCIEELREIKEDFKWSNSKDGKFIQKLEDWVLNIRSKISDKGWEKIFIGRSMIDPKELNIGGVVKNEKEADEIRMQIEMWAPPFPPRYLLEVE</sequence>
<proteinExistence type="predicted"/>
<dbReference type="Proteomes" id="UP001476807">
    <property type="component" value="Unassembled WGS sequence"/>
</dbReference>
<dbReference type="RefSeq" id="WP_350413916.1">
    <property type="nucleotide sequence ID" value="NZ_JBEOKT010000020.1"/>
</dbReference>
<gene>
    <name evidence="1" type="ORF">ABS362_16925</name>
</gene>
<organism evidence="1 2">
    <name type="scientific">Pontibacter populi</name>
    <dbReference type="NCBI Taxonomy" id="890055"/>
    <lineage>
        <taxon>Bacteria</taxon>
        <taxon>Pseudomonadati</taxon>
        <taxon>Bacteroidota</taxon>
        <taxon>Cytophagia</taxon>
        <taxon>Cytophagales</taxon>
        <taxon>Hymenobacteraceae</taxon>
        <taxon>Pontibacter</taxon>
    </lineage>
</organism>
<name>A0ABV1RYX5_9BACT</name>
<reference evidence="1 2" key="1">
    <citation type="submission" date="2024-06" db="EMBL/GenBank/DDBJ databases">
        <title>Pontibacter populi HYL7-15.</title>
        <authorList>
            <person name="Kim M.K."/>
        </authorList>
    </citation>
    <scope>NUCLEOTIDE SEQUENCE [LARGE SCALE GENOMIC DNA]</scope>
    <source>
        <strain evidence="1 2">HYL7-15</strain>
    </source>
</reference>
<accession>A0ABV1RYX5</accession>
<dbReference type="EMBL" id="JBEOKT010000020">
    <property type="protein sequence ID" value="MER2999237.1"/>
    <property type="molecule type" value="Genomic_DNA"/>
</dbReference>